<dbReference type="RefSeq" id="XP_044656030.1">
    <property type="nucleotide sequence ID" value="XM_044800095.1"/>
</dbReference>
<dbReference type="InterPro" id="IPR033876">
    <property type="entry name" value="SAP-like"/>
</dbReference>
<dbReference type="InterPro" id="IPR001461">
    <property type="entry name" value="Aspartic_peptidase_A1"/>
</dbReference>
<evidence type="ECO:0000313" key="13">
    <source>
        <dbReference type="EMBL" id="GIZ41543.1"/>
    </source>
</evidence>
<name>A0A9P3CEX8_9PEZI</name>
<keyword evidence="3 11" id="KW-0732">Signal</keyword>
<keyword evidence="9" id="KW-1015">Disulfide bond</keyword>
<feature type="signal peptide" evidence="11">
    <location>
        <begin position="1"/>
        <end position="20"/>
    </location>
</feature>
<organism evidence="13 14">
    <name type="scientific">Cercospora kikuchii</name>
    <dbReference type="NCBI Taxonomy" id="84275"/>
    <lineage>
        <taxon>Eukaryota</taxon>
        <taxon>Fungi</taxon>
        <taxon>Dikarya</taxon>
        <taxon>Ascomycota</taxon>
        <taxon>Pezizomycotina</taxon>
        <taxon>Dothideomycetes</taxon>
        <taxon>Dothideomycetidae</taxon>
        <taxon>Mycosphaerellales</taxon>
        <taxon>Mycosphaerellaceae</taxon>
        <taxon>Cercospora</taxon>
    </lineage>
</organism>
<dbReference type="PRINTS" id="PR00792">
    <property type="entry name" value="PEPSIN"/>
</dbReference>
<evidence type="ECO:0000256" key="6">
    <source>
        <dbReference type="ARBA" id="ARBA00067536"/>
    </source>
</evidence>
<dbReference type="Pfam" id="PF00026">
    <property type="entry name" value="Asp"/>
    <property type="match status" value="1"/>
</dbReference>
<evidence type="ECO:0000256" key="5">
    <source>
        <dbReference type="ARBA" id="ARBA00022801"/>
    </source>
</evidence>
<dbReference type="AlphaFoldDB" id="A0A9P3CEX8"/>
<dbReference type="GO" id="GO:0006508">
    <property type="term" value="P:proteolysis"/>
    <property type="evidence" value="ECO:0007669"/>
    <property type="project" value="UniProtKB-KW"/>
</dbReference>
<accession>A0A9P3CEX8</accession>
<comment type="caution">
    <text evidence="13">The sequence shown here is derived from an EMBL/GenBank/DDBJ whole genome shotgun (WGS) entry which is preliminary data.</text>
</comment>
<dbReference type="GeneID" id="68290419"/>
<feature type="active site" evidence="8">
    <location>
        <position position="287"/>
    </location>
</feature>
<dbReference type="FunFam" id="2.40.70.10:FF:000011">
    <property type="entry name" value="Aspartic protease"/>
    <property type="match status" value="1"/>
</dbReference>
<feature type="domain" description="Peptidase A1" evidence="12">
    <location>
        <begin position="74"/>
        <end position="398"/>
    </location>
</feature>
<dbReference type="Gene3D" id="2.40.70.10">
    <property type="entry name" value="Acid Proteases"/>
    <property type="match status" value="2"/>
</dbReference>
<dbReference type="PANTHER" id="PTHR47966">
    <property type="entry name" value="BETA-SITE APP-CLEAVING ENZYME, ISOFORM A-RELATED"/>
    <property type="match status" value="1"/>
</dbReference>
<evidence type="ECO:0000256" key="10">
    <source>
        <dbReference type="SAM" id="MobiDB-lite"/>
    </source>
</evidence>
<feature type="region of interest" description="Disordered" evidence="10">
    <location>
        <begin position="434"/>
        <end position="466"/>
    </location>
</feature>
<evidence type="ECO:0000259" key="12">
    <source>
        <dbReference type="PROSITE" id="PS51767"/>
    </source>
</evidence>
<sequence>MKFSTATAAGLAAGALGVEALQFAQRSGAGARVVHQQIRRKHVEDPVARDRRRWLAKRQSGTLNVPLTNQVLLYYMNITVGSNEQQFEVHLDTGSSDLWLNTRESRYCSSSQSPCVTGTYDANSSSTYAYVNSEFEIAYADGTGSQGDYVTDTVRFAGVELEDQQFGIGYLSSTPDGIMGIGYGRNVASATARGRGVYSNVPQSLLNAGHIGTLAYSMWLNDLDAAEGDLLFGGVNTEKYQGELETIPIVPYEDGVYRQVTIPLRAVGRNGEDASIQSLDNLDVHLDSGASLTYLPDDLVAKIYNAVGAQYSRSEQVPFIDCDRADDRETLDFKFNDQKTIQVPMNELVIRYPQNICVFGILPSGDSSFEDSYYILGDTFLRSAYVVYDLAKNEISLAQTVFNSTEDNIIELTNNTEVPTEAGNGGETIAATAVGASNTGSPGPSLSSTTRPSANPSPIGGDNESSAVSTAALSGSMLALLAGTVGGILLV</sequence>
<dbReference type="CDD" id="cd05474">
    <property type="entry name" value="SAP_like"/>
    <property type="match status" value="1"/>
</dbReference>
<evidence type="ECO:0000256" key="2">
    <source>
        <dbReference type="ARBA" id="ARBA00022670"/>
    </source>
</evidence>
<evidence type="ECO:0000256" key="11">
    <source>
        <dbReference type="SAM" id="SignalP"/>
    </source>
</evidence>
<dbReference type="PANTHER" id="PTHR47966:SF65">
    <property type="entry name" value="ASPARTIC-TYPE ENDOPEPTIDASE"/>
    <property type="match status" value="1"/>
</dbReference>
<keyword evidence="14" id="KW-1185">Reference proteome</keyword>
<dbReference type="Proteomes" id="UP000825890">
    <property type="component" value="Unassembled WGS sequence"/>
</dbReference>
<feature type="disulfide bond" evidence="9">
    <location>
        <begin position="322"/>
        <end position="357"/>
    </location>
</feature>
<feature type="compositionally biased region" description="Low complexity" evidence="10">
    <location>
        <begin position="437"/>
        <end position="453"/>
    </location>
</feature>
<keyword evidence="2" id="KW-0645">Protease</keyword>
<keyword evidence="4" id="KW-0064">Aspartyl protease</keyword>
<dbReference type="GO" id="GO:0004190">
    <property type="term" value="F:aspartic-type endopeptidase activity"/>
    <property type="evidence" value="ECO:0007669"/>
    <property type="project" value="UniProtKB-KW"/>
</dbReference>
<keyword evidence="5" id="KW-0378">Hydrolase</keyword>
<dbReference type="PROSITE" id="PS51767">
    <property type="entry name" value="PEPTIDASE_A1"/>
    <property type="match status" value="1"/>
</dbReference>
<feature type="active site" evidence="8">
    <location>
        <position position="92"/>
    </location>
</feature>
<proteinExistence type="inferred from homology"/>
<comment type="similarity">
    <text evidence="1">Belongs to the peptidase A1 family.</text>
</comment>
<dbReference type="InterPro" id="IPR021109">
    <property type="entry name" value="Peptidase_aspartic_dom_sf"/>
</dbReference>
<evidence type="ECO:0000256" key="7">
    <source>
        <dbReference type="ARBA" id="ARBA00068059"/>
    </source>
</evidence>
<evidence type="ECO:0000256" key="3">
    <source>
        <dbReference type="ARBA" id="ARBA00022729"/>
    </source>
</evidence>
<dbReference type="EMBL" id="BOLY01000003">
    <property type="protein sequence ID" value="GIZ41543.1"/>
    <property type="molecule type" value="Genomic_DNA"/>
</dbReference>
<evidence type="ECO:0000313" key="14">
    <source>
        <dbReference type="Proteomes" id="UP000825890"/>
    </source>
</evidence>
<evidence type="ECO:0000256" key="9">
    <source>
        <dbReference type="PIRSR" id="PIRSR601461-2"/>
    </source>
</evidence>
<evidence type="ECO:0000256" key="8">
    <source>
        <dbReference type="PIRSR" id="PIRSR601461-1"/>
    </source>
</evidence>
<dbReference type="SUPFAM" id="SSF50630">
    <property type="entry name" value="Acid proteases"/>
    <property type="match status" value="1"/>
</dbReference>
<dbReference type="InterPro" id="IPR033121">
    <property type="entry name" value="PEPTIDASE_A1"/>
</dbReference>
<dbReference type="OrthoDB" id="771136at2759"/>
<reference evidence="13 14" key="1">
    <citation type="submission" date="2021-01" db="EMBL/GenBank/DDBJ databases">
        <title>Cercospora kikuchii MAFF 305040 whole genome shotgun sequence.</title>
        <authorList>
            <person name="Kashiwa T."/>
            <person name="Suzuki T."/>
        </authorList>
    </citation>
    <scope>NUCLEOTIDE SEQUENCE [LARGE SCALE GENOMIC DNA]</scope>
    <source>
        <strain evidence="13 14">MAFF 305040</strain>
    </source>
</reference>
<feature type="chain" id="PRO_5040326532" description="Probable aspartic-type endopeptidase OPSB" evidence="11">
    <location>
        <begin position="21"/>
        <end position="491"/>
    </location>
</feature>
<evidence type="ECO:0000256" key="1">
    <source>
        <dbReference type="ARBA" id="ARBA00007447"/>
    </source>
</evidence>
<evidence type="ECO:0000256" key="4">
    <source>
        <dbReference type="ARBA" id="ARBA00022750"/>
    </source>
</evidence>
<gene>
    <name evidence="13" type="ORF">CKM354_000484400</name>
</gene>
<protein>
    <recommendedName>
        <fullName evidence="7">Probable aspartic-type endopeptidase OPSB</fullName>
    </recommendedName>
    <alternativeName>
        <fullName evidence="6">Probable aspartic-type endopeptidase opsB</fullName>
    </alternativeName>
</protein>